<accession>J9EBV2</accession>
<gene>
    <name evidence="1" type="ORF">AaeL_AAEL017351</name>
</gene>
<dbReference type="Proteomes" id="UP000682892">
    <property type="component" value="Unassembled WGS sequence"/>
</dbReference>
<sequence>MGIVNRKRRKKNVEKRCETSICNQENCNSFAFP</sequence>
<name>J9EBV2_AEDAE</name>
<reference evidence="1" key="2">
    <citation type="journal article" date="2007" name="Science">
        <title>Genome sequence of Aedes aegypti, a major arbovirus vector.</title>
        <authorList>
            <person name="Nene V."/>
            <person name="Wortman J.R."/>
            <person name="Lawson D."/>
            <person name="Haas B."/>
            <person name="Kodira C."/>
            <person name="Tu Z.J."/>
            <person name="Loftus B."/>
            <person name="Xi Z."/>
            <person name="Megy K."/>
            <person name="Grabherr M."/>
            <person name="Ren Q."/>
            <person name="Zdobnov E.M."/>
            <person name="Lobo N.F."/>
            <person name="Campbell K.S."/>
            <person name="Brown S.E."/>
            <person name="Bonaldo M.F."/>
            <person name="Zhu J."/>
            <person name="Sinkins S.P."/>
            <person name="Hogenkamp D.G."/>
            <person name="Amedeo P."/>
            <person name="Arensburger P."/>
            <person name="Atkinson P.W."/>
            <person name="Bidwell S."/>
            <person name="Biedler J."/>
            <person name="Birney E."/>
            <person name="Bruggner R.V."/>
            <person name="Costas J."/>
            <person name="Coy M.R."/>
            <person name="Crabtree J."/>
            <person name="Crawford M."/>
            <person name="Debruyn B."/>
            <person name="Decaprio D."/>
            <person name="Eiglmeier K."/>
            <person name="Eisenstadt E."/>
            <person name="El-Dorry H."/>
            <person name="Gelbart W.M."/>
            <person name="Gomes S.L."/>
            <person name="Hammond M."/>
            <person name="Hannick L.I."/>
            <person name="Hogan J.R."/>
            <person name="Holmes M.H."/>
            <person name="Jaffe D."/>
            <person name="Johnston J.S."/>
            <person name="Kennedy R.C."/>
            <person name="Koo H."/>
            <person name="Kravitz S."/>
            <person name="Kriventseva E.V."/>
            <person name="Kulp D."/>
            <person name="Labutti K."/>
            <person name="Lee E."/>
            <person name="Li S."/>
            <person name="Lovin D.D."/>
            <person name="Mao C."/>
            <person name="Mauceli E."/>
            <person name="Menck C.F."/>
            <person name="Miller J.R."/>
            <person name="Montgomery P."/>
            <person name="Mori A."/>
            <person name="Nascimento A.L."/>
            <person name="Naveira H.F."/>
            <person name="Nusbaum C."/>
            <person name="O'leary S."/>
            <person name="Orvis J."/>
            <person name="Pertea M."/>
            <person name="Quesneville H."/>
            <person name="Reidenbach K.R."/>
            <person name="Rogers Y.H."/>
            <person name="Roth C.W."/>
            <person name="Schneider J.R."/>
            <person name="Schatz M."/>
            <person name="Shumway M."/>
            <person name="Stanke M."/>
            <person name="Stinson E.O."/>
            <person name="Tubio J.M."/>
            <person name="Vanzee J.P."/>
            <person name="Verjovski-Almeida S."/>
            <person name="Werner D."/>
            <person name="White O."/>
            <person name="Wyder S."/>
            <person name="Zeng Q."/>
            <person name="Zhao Q."/>
            <person name="Zhao Y."/>
            <person name="Hill C.A."/>
            <person name="Raikhel A.S."/>
            <person name="Soares M.B."/>
            <person name="Knudson D.L."/>
            <person name="Lee N.H."/>
            <person name="Galagan J."/>
            <person name="Salzberg S.L."/>
            <person name="Paulsen I.T."/>
            <person name="Dimopoulos G."/>
            <person name="Collins F.H."/>
            <person name="Birren B."/>
            <person name="Fraser-Liggett C.M."/>
            <person name="Severson D.W."/>
        </authorList>
    </citation>
    <scope>NUCLEOTIDE SEQUENCE [LARGE SCALE GENOMIC DNA]</scope>
    <source>
        <strain evidence="1">Liverpool</strain>
    </source>
</reference>
<proteinExistence type="predicted"/>
<protein>
    <submittedName>
        <fullName evidence="1">AAEL017351-PA</fullName>
    </submittedName>
</protein>
<reference evidence="1" key="1">
    <citation type="submission" date="2005-10" db="EMBL/GenBank/DDBJ databases">
        <authorList>
            <person name="Loftus B.J."/>
            <person name="Nene V.M."/>
            <person name="Hannick L.I."/>
            <person name="Bidwell S."/>
            <person name="Haas B."/>
            <person name="Amedeo P."/>
            <person name="Orvis J."/>
            <person name="Wortman J.R."/>
            <person name="White O.R."/>
            <person name="Salzberg S."/>
            <person name="Shumway M."/>
            <person name="Koo H."/>
            <person name="Zhao Y."/>
            <person name="Holmes M."/>
            <person name="Miller J."/>
            <person name="Schatz M."/>
            <person name="Pop M."/>
            <person name="Pai G."/>
            <person name="Utterback T."/>
            <person name="Rogers Y.-H."/>
            <person name="Kravitz S."/>
            <person name="Fraser C.M."/>
        </authorList>
    </citation>
    <scope>NUCLEOTIDE SEQUENCE</scope>
    <source>
        <strain evidence="1">Liverpool</strain>
    </source>
</reference>
<reference evidence="1" key="3">
    <citation type="submission" date="2012-09" db="EMBL/GenBank/DDBJ databases">
        <authorList>
            <consortium name="VectorBase"/>
        </authorList>
    </citation>
    <scope>NUCLEOTIDE SEQUENCE</scope>
    <source>
        <strain evidence="1">Liverpool</strain>
    </source>
</reference>
<dbReference type="HOGENOM" id="CLU_3385092_0_0_1"/>
<dbReference type="PaxDb" id="7159-AAEL017351-PA"/>
<evidence type="ECO:0000313" key="1">
    <source>
        <dbReference type="EMBL" id="EJY58171.1"/>
    </source>
</evidence>
<evidence type="ECO:0000313" key="2">
    <source>
        <dbReference type="Proteomes" id="UP000682892"/>
    </source>
</evidence>
<organism evidence="1 2">
    <name type="scientific">Aedes aegypti</name>
    <name type="common">Yellowfever mosquito</name>
    <name type="synonym">Culex aegypti</name>
    <dbReference type="NCBI Taxonomy" id="7159"/>
    <lineage>
        <taxon>Eukaryota</taxon>
        <taxon>Metazoa</taxon>
        <taxon>Ecdysozoa</taxon>
        <taxon>Arthropoda</taxon>
        <taxon>Hexapoda</taxon>
        <taxon>Insecta</taxon>
        <taxon>Pterygota</taxon>
        <taxon>Neoptera</taxon>
        <taxon>Endopterygota</taxon>
        <taxon>Diptera</taxon>
        <taxon>Nematocera</taxon>
        <taxon>Culicoidea</taxon>
        <taxon>Culicidae</taxon>
        <taxon>Culicinae</taxon>
        <taxon>Aedini</taxon>
        <taxon>Aedes</taxon>
        <taxon>Stegomyia</taxon>
    </lineage>
</organism>
<dbReference type="AlphaFoldDB" id="J9EBV2"/>
<dbReference type="EMBL" id="CH477859">
    <property type="protein sequence ID" value="EJY58171.1"/>
    <property type="molecule type" value="Genomic_DNA"/>
</dbReference>